<dbReference type="Pfam" id="PF01547">
    <property type="entry name" value="SBP_bac_1"/>
    <property type="match status" value="1"/>
</dbReference>
<dbReference type="OrthoDB" id="9798191at2"/>
<dbReference type="STRING" id="1830138.SAMN05443507_11156"/>
<evidence type="ECO:0000313" key="2">
    <source>
        <dbReference type="EMBL" id="SHK27391.1"/>
    </source>
</evidence>
<dbReference type="InterPro" id="IPR006059">
    <property type="entry name" value="SBP"/>
</dbReference>
<sequence length="444" mass="47975">MKKVSKALFAGVSVLTITGFVAGCGTSGGTSNNGNSTTTSGAETQLTLWSVDSGVAEQTDNSLIASYNKANPNAPITAQYFESTPYIQKLQIAMGAGQAATIFMNWGGGRLENYVTPGKVVDLTSQLNADPSWKNKYLPSVMKSVTFNGKVYGIPYGNMQPVNFFYNKKLFKQYNLTPPTTWSQLLSDIQVFKSHGIIPIAVGGKDNWPYLMYFEYLVDRIGGQQPYNNVAAGKADAWNNPAIVQALNDMQQLVKAGAFEPGYSSVGSNDGSDAALLYSGKAAMWLMGSWGYGSIMTSDSSFISQLGYFPFPAVAGGKGNPADVAGNPSDFYSIPTSATPAQQKAAINFLKNYNLDSQNVKDLLNIGYVPAVNGIEAQLKHSKEAAYETFYYNLVKNAPYFQQSWDTALPAAEGNELDTDLGKFMVGQMTTSQFVSDMNSYLNK</sequence>
<dbReference type="PROSITE" id="PS51257">
    <property type="entry name" value="PROKAR_LIPOPROTEIN"/>
    <property type="match status" value="1"/>
</dbReference>
<keyword evidence="1" id="KW-0732">Signal</keyword>
<feature type="chain" id="PRO_5038463578" evidence="1">
    <location>
        <begin position="23"/>
        <end position="444"/>
    </location>
</feature>
<proteinExistence type="predicted"/>
<keyword evidence="3" id="KW-1185">Reference proteome</keyword>
<dbReference type="InterPro" id="IPR050490">
    <property type="entry name" value="Bact_solute-bd_prot1"/>
</dbReference>
<dbReference type="EMBL" id="FRAF01000011">
    <property type="protein sequence ID" value="SHK27391.1"/>
    <property type="molecule type" value="Genomic_DNA"/>
</dbReference>
<dbReference type="Proteomes" id="UP000184016">
    <property type="component" value="Unassembled WGS sequence"/>
</dbReference>
<dbReference type="PANTHER" id="PTHR43649:SF14">
    <property type="entry name" value="BLR3389 PROTEIN"/>
    <property type="match status" value="1"/>
</dbReference>
<organism evidence="2 3">
    <name type="scientific">Alicyclobacillus tolerans</name>
    <dbReference type="NCBI Taxonomy" id="90970"/>
    <lineage>
        <taxon>Bacteria</taxon>
        <taxon>Bacillati</taxon>
        <taxon>Bacillota</taxon>
        <taxon>Bacilli</taxon>
        <taxon>Bacillales</taxon>
        <taxon>Alicyclobacillaceae</taxon>
        <taxon>Alicyclobacillus</taxon>
    </lineage>
</organism>
<feature type="signal peptide" evidence="1">
    <location>
        <begin position="1"/>
        <end position="22"/>
    </location>
</feature>
<dbReference type="Gene3D" id="3.40.190.10">
    <property type="entry name" value="Periplasmic binding protein-like II"/>
    <property type="match status" value="2"/>
</dbReference>
<protein>
    <submittedName>
        <fullName evidence="2">Carbohydrate ABC transporter substrate-binding protein, CUT1 family</fullName>
    </submittedName>
</protein>
<gene>
    <name evidence="2" type="ORF">SAMN05443507_11156</name>
</gene>
<accession>A0A1M6R4H8</accession>
<name>A0A1M6R4H8_9BACL</name>
<reference evidence="3" key="1">
    <citation type="submission" date="2016-11" db="EMBL/GenBank/DDBJ databases">
        <authorList>
            <person name="Varghese N."/>
            <person name="Submissions S."/>
        </authorList>
    </citation>
    <scope>NUCLEOTIDE SEQUENCE [LARGE SCALE GENOMIC DNA]</scope>
    <source>
        <strain evidence="3">USBA-503</strain>
    </source>
</reference>
<dbReference type="SUPFAM" id="SSF53850">
    <property type="entry name" value="Periplasmic binding protein-like II"/>
    <property type="match status" value="1"/>
</dbReference>
<dbReference type="RefSeq" id="WP_072874008.1">
    <property type="nucleotide sequence ID" value="NZ_FRAF01000011.1"/>
</dbReference>
<dbReference type="AlphaFoldDB" id="A0A1M6R4H8"/>
<evidence type="ECO:0000313" key="3">
    <source>
        <dbReference type="Proteomes" id="UP000184016"/>
    </source>
</evidence>
<evidence type="ECO:0000256" key="1">
    <source>
        <dbReference type="SAM" id="SignalP"/>
    </source>
</evidence>
<dbReference type="PANTHER" id="PTHR43649">
    <property type="entry name" value="ARABINOSE-BINDING PROTEIN-RELATED"/>
    <property type="match status" value="1"/>
</dbReference>